<evidence type="ECO:0000313" key="1">
    <source>
        <dbReference type="EMBL" id="GAA3816997.1"/>
    </source>
</evidence>
<proteinExistence type="predicted"/>
<dbReference type="RefSeq" id="WP_344774640.1">
    <property type="nucleotide sequence ID" value="NZ_BAABAH010000005.1"/>
</dbReference>
<reference evidence="2" key="1">
    <citation type="journal article" date="2019" name="Int. J. Syst. Evol. Microbiol.">
        <title>The Global Catalogue of Microorganisms (GCM) 10K type strain sequencing project: providing services to taxonomists for standard genome sequencing and annotation.</title>
        <authorList>
            <consortium name="The Broad Institute Genomics Platform"/>
            <consortium name="The Broad Institute Genome Sequencing Center for Infectious Disease"/>
            <person name="Wu L."/>
            <person name="Ma J."/>
        </authorList>
    </citation>
    <scope>NUCLEOTIDE SEQUENCE [LARGE SCALE GENOMIC DNA]</scope>
    <source>
        <strain evidence="2">JCM 16953</strain>
    </source>
</reference>
<protein>
    <submittedName>
        <fullName evidence="1">Uncharacterized protein</fullName>
    </submittedName>
</protein>
<gene>
    <name evidence="1" type="ORF">GCM10022242_18730</name>
</gene>
<keyword evidence="2" id="KW-1185">Reference proteome</keyword>
<dbReference type="EMBL" id="BAABAH010000005">
    <property type="protein sequence ID" value="GAA3816997.1"/>
    <property type="molecule type" value="Genomic_DNA"/>
</dbReference>
<dbReference type="Proteomes" id="UP001501821">
    <property type="component" value="Unassembled WGS sequence"/>
</dbReference>
<name>A0ABP7IF66_9ACTN</name>
<accession>A0ABP7IF66</accession>
<comment type="caution">
    <text evidence="1">The sequence shown here is derived from an EMBL/GenBank/DDBJ whole genome shotgun (WGS) entry which is preliminary data.</text>
</comment>
<sequence length="141" mass="15195">MLQLDAFTSAAVQAGPSALQGINLALPKIDDLVRNIDRQIDLLKPAAFEREGEIPGNAFGGGDRASNLAVSYRGAHRATYERLLQTKTDLLNFRTACVQAKQIIEDADHDAGSSLAARKSAVDALGYGATPFNEHHRKEHA</sequence>
<evidence type="ECO:0000313" key="2">
    <source>
        <dbReference type="Proteomes" id="UP001501821"/>
    </source>
</evidence>
<organism evidence="1 2">
    <name type="scientific">Nocardioides panacisoli</name>
    <dbReference type="NCBI Taxonomy" id="627624"/>
    <lineage>
        <taxon>Bacteria</taxon>
        <taxon>Bacillati</taxon>
        <taxon>Actinomycetota</taxon>
        <taxon>Actinomycetes</taxon>
        <taxon>Propionibacteriales</taxon>
        <taxon>Nocardioidaceae</taxon>
        <taxon>Nocardioides</taxon>
    </lineage>
</organism>